<feature type="region of interest" description="Disordered" evidence="1">
    <location>
        <begin position="87"/>
        <end position="122"/>
    </location>
</feature>
<reference evidence="2 3" key="1">
    <citation type="journal article" date="2021" name="BMC Biol.">
        <title>Horizontally acquired antibacterial genes associated with adaptive radiation of ladybird beetles.</title>
        <authorList>
            <person name="Li H.S."/>
            <person name="Tang X.F."/>
            <person name="Huang Y.H."/>
            <person name="Xu Z.Y."/>
            <person name="Chen M.L."/>
            <person name="Du X.Y."/>
            <person name="Qiu B.Y."/>
            <person name="Chen P.T."/>
            <person name="Zhang W."/>
            <person name="Slipinski A."/>
            <person name="Escalona H.E."/>
            <person name="Waterhouse R.M."/>
            <person name="Zwick A."/>
            <person name="Pang H."/>
        </authorList>
    </citation>
    <scope>NUCLEOTIDE SEQUENCE [LARGE SCALE GENOMIC DNA]</scope>
    <source>
        <strain evidence="2">SYSU2018</strain>
    </source>
</reference>
<sequence>MRSVSWRRRVSLNLLNDSEDVHVNDDIVMLNSSNNIEYHDLELVTFDVENVLEDNIVHEGVKSAEEDIREQTIPFENDGKIELSINDVEADQSEIDERAQSVTKREENSHKHERKLSFKKRMRGQEYKGYTGKGGKFEYRIREKGGRMSAN</sequence>
<proteinExistence type="predicted"/>
<protein>
    <submittedName>
        <fullName evidence="2">Uncharacterized protein</fullName>
    </submittedName>
</protein>
<keyword evidence="3" id="KW-1185">Reference proteome</keyword>
<dbReference type="AlphaFoldDB" id="A0ABD2MPU2"/>
<comment type="caution">
    <text evidence="2">The sequence shown here is derived from an EMBL/GenBank/DDBJ whole genome shotgun (WGS) entry which is preliminary data.</text>
</comment>
<gene>
    <name evidence="2" type="ORF">HHI36_007533</name>
</gene>
<dbReference type="Proteomes" id="UP001516400">
    <property type="component" value="Unassembled WGS sequence"/>
</dbReference>
<name>A0ABD2MPU2_9CUCU</name>
<dbReference type="EMBL" id="JABFTP020000021">
    <property type="protein sequence ID" value="KAL3268420.1"/>
    <property type="molecule type" value="Genomic_DNA"/>
</dbReference>
<organism evidence="2 3">
    <name type="scientific">Cryptolaemus montrouzieri</name>
    <dbReference type="NCBI Taxonomy" id="559131"/>
    <lineage>
        <taxon>Eukaryota</taxon>
        <taxon>Metazoa</taxon>
        <taxon>Ecdysozoa</taxon>
        <taxon>Arthropoda</taxon>
        <taxon>Hexapoda</taxon>
        <taxon>Insecta</taxon>
        <taxon>Pterygota</taxon>
        <taxon>Neoptera</taxon>
        <taxon>Endopterygota</taxon>
        <taxon>Coleoptera</taxon>
        <taxon>Polyphaga</taxon>
        <taxon>Cucujiformia</taxon>
        <taxon>Coccinelloidea</taxon>
        <taxon>Coccinellidae</taxon>
        <taxon>Scymninae</taxon>
        <taxon>Scymnini</taxon>
        <taxon>Cryptolaemus</taxon>
    </lineage>
</organism>
<evidence type="ECO:0000313" key="3">
    <source>
        <dbReference type="Proteomes" id="UP001516400"/>
    </source>
</evidence>
<feature type="compositionally biased region" description="Basic residues" evidence="1">
    <location>
        <begin position="111"/>
        <end position="122"/>
    </location>
</feature>
<evidence type="ECO:0000256" key="1">
    <source>
        <dbReference type="SAM" id="MobiDB-lite"/>
    </source>
</evidence>
<evidence type="ECO:0000313" key="2">
    <source>
        <dbReference type="EMBL" id="KAL3268420.1"/>
    </source>
</evidence>
<accession>A0ABD2MPU2</accession>
<feature type="compositionally biased region" description="Basic and acidic residues" evidence="1">
    <location>
        <begin position="95"/>
        <end position="110"/>
    </location>
</feature>